<protein>
    <submittedName>
        <fullName evidence="1">Uncharacterized protein</fullName>
    </submittedName>
</protein>
<proteinExistence type="predicted"/>
<organism evidence="1">
    <name type="scientific">Pseudomonas iranensis</name>
    <dbReference type="NCBI Taxonomy" id="2745503"/>
    <lineage>
        <taxon>Bacteria</taxon>
        <taxon>Pseudomonadati</taxon>
        <taxon>Pseudomonadota</taxon>
        <taxon>Gammaproteobacteria</taxon>
        <taxon>Pseudomonadales</taxon>
        <taxon>Pseudomonadaceae</taxon>
        <taxon>Pseudomonas</taxon>
    </lineage>
</organism>
<dbReference type="EMBL" id="CP157354">
    <property type="protein sequence ID" value="XBL98450.1"/>
    <property type="molecule type" value="Genomic_DNA"/>
</dbReference>
<reference evidence="1" key="1">
    <citation type="submission" date="2024-05" db="EMBL/GenBank/DDBJ databases">
        <title>Draft genome sequence of Pseudomonas iranensis M7D1.</title>
        <authorList>
            <person name="Miller S.L."/>
            <person name="Nsubuga A."/>
            <person name="Lu N."/>
            <person name="King J."/>
            <person name="Shears P."/>
            <person name="Lawson P.A."/>
        </authorList>
    </citation>
    <scope>NUCLEOTIDE SEQUENCE</scope>
    <source>
        <strain evidence="1">M7D1</strain>
    </source>
</reference>
<name>A0AAU7F457_9PSED</name>
<gene>
    <name evidence="1" type="ORF">ABHN08_10965</name>
</gene>
<evidence type="ECO:0000313" key="1">
    <source>
        <dbReference type="EMBL" id="XBL98450.1"/>
    </source>
</evidence>
<accession>A0AAU7F457</accession>
<dbReference type="AlphaFoldDB" id="A0AAU7F457"/>
<sequence>MPKALRCKGVLTSDKRIAMQHDLTKLRHALQNPADGPYALERMRNLLLEALHDWPVEKYHTADYLLPWGRPIAKRSRRTIEGLLSIVEDPGVKLGSSILKLTKMCELLNG</sequence>